<dbReference type="PRINTS" id="PR00394">
    <property type="entry name" value="RHSPROTEIN"/>
</dbReference>
<reference evidence="5 6" key="1">
    <citation type="submission" date="2014-01" db="EMBL/GenBank/DDBJ databases">
        <title>Isolation of Serratia multitudinisentens RB-25 from Ex-Landfill site.</title>
        <authorList>
            <person name="Robson E.H.J."/>
        </authorList>
    </citation>
    <scope>NUCLEOTIDE SEQUENCE [LARGE SCALE GENOMIC DNA]</scope>
    <source>
        <strain evidence="5 6">RB-25</strain>
    </source>
</reference>
<evidence type="ECO:0000259" key="4">
    <source>
        <dbReference type="Pfam" id="PF25023"/>
    </source>
</evidence>
<feature type="compositionally biased region" description="Basic and acidic residues" evidence="2">
    <location>
        <begin position="671"/>
        <end position="685"/>
    </location>
</feature>
<dbReference type="InterPro" id="IPR022385">
    <property type="entry name" value="Rhs_assc_core"/>
</dbReference>
<dbReference type="OrthoDB" id="7030285at2"/>
<dbReference type="KEGG" id="sfo:Z042_14735"/>
<dbReference type="RefSeq" id="WP_024914311.1">
    <property type="nucleotide sequence ID" value="NZ_CP007044.2"/>
</dbReference>
<dbReference type="STRING" id="1441930.Z042_14735"/>
<feature type="chain" id="PRO_5004792088" description="Teneurin-like YD-shell domain-containing protein" evidence="3">
    <location>
        <begin position="23"/>
        <end position="727"/>
    </location>
</feature>
<reference evidence="5 6" key="2">
    <citation type="submission" date="2015-03" db="EMBL/GenBank/DDBJ databases">
        <authorList>
            <person name="Chan K.-G."/>
        </authorList>
    </citation>
    <scope>NUCLEOTIDE SEQUENCE [LARGE SCALE GENOMIC DNA]</scope>
    <source>
        <strain evidence="5 6">RB-25</strain>
    </source>
</reference>
<dbReference type="InterPro" id="IPR006530">
    <property type="entry name" value="YD"/>
</dbReference>
<gene>
    <name evidence="5" type="ORF">Z042_14735</name>
</gene>
<organism evidence="5 6">
    <name type="scientific">Chania multitudinisentens RB-25</name>
    <dbReference type="NCBI Taxonomy" id="1441930"/>
    <lineage>
        <taxon>Bacteria</taxon>
        <taxon>Pseudomonadati</taxon>
        <taxon>Pseudomonadota</taxon>
        <taxon>Gammaproteobacteria</taxon>
        <taxon>Enterobacterales</taxon>
        <taxon>Yersiniaceae</taxon>
        <taxon>Chania</taxon>
    </lineage>
</organism>
<proteinExistence type="predicted"/>
<evidence type="ECO:0000313" key="6">
    <source>
        <dbReference type="Proteomes" id="UP000019030"/>
    </source>
</evidence>
<dbReference type="InterPro" id="IPR056823">
    <property type="entry name" value="TEN-like_YD-shell"/>
</dbReference>
<dbReference type="Proteomes" id="UP000019030">
    <property type="component" value="Chromosome"/>
</dbReference>
<evidence type="ECO:0000256" key="3">
    <source>
        <dbReference type="SAM" id="SignalP"/>
    </source>
</evidence>
<feature type="signal peptide" evidence="3">
    <location>
        <begin position="1"/>
        <end position="22"/>
    </location>
</feature>
<dbReference type="HOGENOM" id="CLU_003684_3_0_6"/>
<dbReference type="NCBIfam" id="TIGR01643">
    <property type="entry name" value="YD_repeat_2x"/>
    <property type="match status" value="4"/>
</dbReference>
<evidence type="ECO:0000256" key="2">
    <source>
        <dbReference type="SAM" id="MobiDB-lite"/>
    </source>
</evidence>
<keyword evidence="3" id="KW-0732">Signal</keyword>
<evidence type="ECO:0000256" key="1">
    <source>
        <dbReference type="ARBA" id="ARBA00022737"/>
    </source>
</evidence>
<sequence length="727" mass="80266">MKKTLILSLLTALAALNSVATAQIAANPPVTTTHEYDAEGQVTRQINGLNQSDRYQWDRLGNLTTQTDGANAATLITRDRRGNPISITAPNGASTTYVYDGFDRILSETSPDRGTTTYTYTPGGKLLTRLDSRGYKTDYTYDAGGRLAEETWRRPNGLLHNQILYGWDKPLNAENTVTYGLGRLVQINTFRNEAPFWGRSAIIYDYFPDGQIQRQRVSLDANRIVKNFTTEWQQNPATGQTTGLTYPSGAVLQYTYNAHGKLTDLIWDRVPVAANIEYEPFGPPNAWTLANGIDSIRATNTAGQIVAYTLGNDTVELIHDGAGRITTLKDNRATRLHNYDAAGRLTGYTTPATTLTYTYDANGNRTGQTLNGIYTPYTYAPNTNRLTHIDAQQLTWNAAGNLISDGQFQYTYDGTGRLQKVMPGNIQYEHNGLGQRYYKRNASTARYFNYDLGGRLIGEYNATTGAPIAEYAWLGNTPVAMKVYNGATSQLYVIETDHQGTPRRVSDTSNRVRWTWGYGPFGDTPPNTNPEGLGEFEFNLRFPGQYYDAETDLFYNYFRDYDPRRGRYIQSDPIGLQGGMNTYAYVSGNPLSYTDPTGQAIPVAVAACAANPACASLAIVTAGVLVNAINNTIDALKPPSWGDTIIPGNTESDGGPMSTPEPVDMAKGGKQNKDNEWSREARLEPDPCAWLRQQYDAAKNSVIREKIKTAQKALGCRKNSTTNEDCS</sequence>
<feature type="region of interest" description="Disordered" evidence="2">
    <location>
        <begin position="647"/>
        <end position="685"/>
    </location>
</feature>
<protein>
    <recommendedName>
        <fullName evidence="4">Teneurin-like YD-shell domain-containing protein</fullName>
    </recommendedName>
</protein>
<dbReference type="eggNOG" id="COG3209">
    <property type="taxonomic scope" value="Bacteria"/>
</dbReference>
<feature type="domain" description="Teneurin-like YD-shell" evidence="4">
    <location>
        <begin position="315"/>
        <end position="572"/>
    </location>
</feature>
<dbReference type="PANTHER" id="PTHR32305">
    <property type="match status" value="1"/>
</dbReference>
<name>W0LKH0_9GAMM</name>
<dbReference type="InterPro" id="IPR050708">
    <property type="entry name" value="T6SS_VgrG/RHS"/>
</dbReference>
<accession>W0LKH0</accession>
<dbReference type="EMBL" id="CP007044">
    <property type="protein sequence ID" value="AHG22827.1"/>
    <property type="molecule type" value="Genomic_DNA"/>
</dbReference>
<dbReference type="AlphaFoldDB" id="W0LKH0"/>
<dbReference type="Pfam" id="PF25023">
    <property type="entry name" value="TEN_YD-shell"/>
    <property type="match status" value="2"/>
</dbReference>
<keyword evidence="1" id="KW-0677">Repeat</keyword>
<feature type="domain" description="Teneurin-like YD-shell" evidence="4">
    <location>
        <begin position="30"/>
        <end position="166"/>
    </location>
</feature>
<dbReference type="PANTHER" id="PTHR32305:SF15">
    <property type="entry name" value="PROTEIN RHSA-RELATED"/>
    <property type="match status" value="1"/>
</dbReference>
<dbReference type="PATRIC" id="fig|1441930.4.peg.2910"/>
<evidence type="ECO:0000313" key="5">
    <source>
        <dbReference type="EMBL" id="AHG22827.1"/>
    </source>
</evidence>
<dbReference type="NCBIfam" id="TIGR03696">
    <property type="entry name" value="Rhs_assc_core"/>
    <property type="match status" value="1"/>
</dbReference>
<keyword evidence="6" id="KW-1185">Reference proteome</keyword>
<dbReference type="Gene3D" id="2.180.10.10">
    <property type="entry name" value="RHS repeat-associated core"/>
    <property type="match status" value="1"/>
</dbReference>